<keyword evidence="2" id="KW-1185">Reference proteome</keyword>
<evidence type="ECO:0000313" key="1">
    <source>
        <dbReference type="EMBL" id="KAF2791345.1"/>
    </source>
</evidence>
<evidence type="ECO:0008006" key="3">
    <source>
        <dbReference type="Google" id="ProtNLM"/>
    </source>
</evidence>
<evidence type="ECO:0000313" key="2">
    <source>
        <dbReference type="Proteomes" id="UP000799757"/>
    </source>
</evidence>
<sequence length="249" mass="28866">MATPRRFEIGTLLGDRWKQWENFAGQHFYEDLNNGAIQYSIPAGYEDSPQDTWTLDTSKGWQEWRNDRTHRIRRSNPNPPPPRTYLDVEVTKWLLQVCEKKNPEPRLYQYRIALMRILSYFFPSKEGFSLAQEPRGEIRHNDSEVDIVVLKCLSPPGGTPHAWDYCLVTTKRPGESWAQVVDQLSRRCGGTDNSLKQVYGIVQVGLEVQFFRAEFGVLTALSERVHLVNDVARVTTLFEYLKHRPLALI</sequence>
<dbReference type="Proteomes" id="UP000799757">
    <property type="component" value="Unassembled WGS sequence"/>
</dbReference>
<proteinExistence type="predicted"/>
<gene>
    <name evidence="1" type="ORF">K505DRAFT_376861</name>
</gene>
<protein>
    <recommendedName>
        <fullName evidence="3">WW domain-containing protein</fullName>
    </recommendedName>
</protein>
<accession>A0A6A6X5E3</accession>
<name>A0A6A6X5E3_9PLEO</name>
<reference evidence="1" key="1">
    <citation type="journal article" date="2020" name="Stud. Mycol.">
        <title>101 Dothideomycetes genomes: a test case for predicting lifestyles and emergence of pathogens.</title>
        <authorList>
            <person name="Haridas S."/>
            <person name="Albert R."/>
            <person name="Binder M."/>
            <person name="Bloem J."/>
            <person name="Labutti K."/>
            <person name="Salamov A."/>
            <person name="Andreopoulos B."/>
            <person name="Baker S."/>
            <person name="Barry K."/>
            <person name="Bills G."/>
            <person name="Bluhm B."/>
            <person name="Cannon C."/>
            <person name="Castanera R."/>
            <person name="Culley D."/>
            <person name="Daum C."/>
            <person name="Ezra D."/>
            <person name="Gonzalez J."/>
            <person name="Henrissat B."/>
            <person name="Kuo A."/>
            <person name="Liang C."/>
            <person name="Lipzen A."/>
            <person name="Lutzoni F."/>
            <person name="Magnuson J."/>
            <person name="Mondo S."/>
            <person name="Nolan M."/>
            <person name="Ohm R."/>
            <person name="Pangilinan J."/>
            <person name="Park H.-J."/>
            <person name="Ramirez L."/>
            <person name="Alfaro M."/>
            <person name="Sun H."/>
            <person name="Tritt A."/>
            <person name="Yoshinaga Y."/>
            <person name="Zwiers L.-H."/>
            <person name="Turgeon B."/>
            <person name="Goodwin S."/>
            <person name="Spatafora J."/>
            <person name="Crous P."/>
            <person name="Grigoriev I."/>
        </authorList>
    </citation>
    <scope>NUCLEOTIDE SEQUENCE</scope>
    <source>
        <strain evidence="1">CBS 109.77</strain>
    </source>
</reference>
<organism evidence="1 2">
    <name type="scientific">Melanomma pulvis-pyrius CBS 109.77</name>
    <dbReference type="NCBI Taxonomy" id="1314802"/>
    <lineage>
        <taxon>Eukaryota</taxon>
        <taxon>Fungi</taxon>
        <taxon>Dikarya</taxon>
        <taxon>Ascomycota</taxon>
        <taxon>Pezizomycotina</taxon>
        <taxon>Dothideomycetes</taxon>
        <taxon>Pleosporomycetidae</taxon>
        <taxon>Pleosporales</taxon>
        <taxon>Melanommataceae</taxon>
        <taxon>Melanomma</taxon>
    </lineage>
</organism>
<dbReference type="EMBL" id="MU002024">
    <property type="protein sequence ID" value="KAF2791345.1"/>
    <property type="molecule type" value="Genomic_DNA"/>
</dbReference>
<dbReference type="OrthoDB" id="3722008at2759"/>
<dbReference type="AlphaFoldDB" id="A0A6A6X5E3"/>